<reference evidence="2" key="1">
    <citation type="journal article" date="2023" name="IScience">
        <title>Live-bearing cockroach genome reveals convergent evolutionary mechanisms linked to viviparity in insects and beyond.</title>
        <authorList>
            <person name="Fouks B."/>
            <person name="Harrison M.C."/>
            <person name="Mikhailova A.A."/>
            <person name="Marchal E."/>
            <person name="English S."/>
            <person name="Carruthers M."/>
            <person name="Jennings E.C."/>
            <person name="Chiamaka E.L."/>
            <person name="Frigard R.A."/>
            <person name="Pippel M."/>
            <person name="Attardo G.M."/>
            <person name="Benoit J.B."/>
            <person name="Bornberg-Bauer E."/>
            <person name="Tobe S.S."/>
        </authorList>
    </citation>
    <scope>NUCLEOTIDE SEQUENCE</scope>
    <source>
        <strain evidence="2">Stay&amp;Tobe</strain>
    </source>
</reference>
<keyword evidence="3" id="KW-1185">Reference proteome</keyword>
<gene>
    <name evidence="2" type="ORF">L9F63_002115</name>
</gene>
<evidence type="ECO:0000313" key="3">
    <source>
        <dbReference type="Proteomes" id="UP001233999"/>
    </source>
</evidence>
<dbReference type="AlphaFoldDB" id="A0AAD8EJ09"/>
<protein>
    <submittedName>
        <fullName evidence="2">Uncharacterized protein</fullName>
    </submittedName>
</protein>
<accession>A0AAD8EJ09</accession>
<feature type="non-terminal residue" evidence="2">
    <location>
        <position position="50"/>
    </location>
</feature>
<reference evidence="2" key="2">
    <citation type="submission" date="2023-05" db="EMBL/GenBank/DDBJ databases">
        <authorList>
            <person name="Fouks B."/>
        </authorList>
    </citation>
    <scope>NUCLEOTIDE SEQUENCE</scope>
    <source>
        <strain evidence="2">Stay&amp;Tobe</strain>
        <tissue evidence="2">Testes</tissue>
    </source>
</reference>
<sequence length="50" mass="5876">HFCVRFNISFIDNCSEESYLYMCHLPGLLFIHIGNSIYYIVHSSLCIYAK</sequence>
<comment type="caution">
    <text evidence="2">The sequence shown here is derived from an EMBL/GenBank/DDBJ whole genome shotgun (WGS) entry which is preliminary data.</text>
</comment>
<proteinExistence type="predicted"/>
<keyword evidence="1" id="KW-0812">Transmembrane</keyword>
<evidence type="ECO:0000313" key="2">
    <source>
        <dbReference type="EMBL" id="KAJ9591357.1"/>
    </source>
</evidence>
<feature type="non-terminal residue" evidence="2">
    <location>
        <position position="1"/>
    </location>
</feature>
<keyword evidence="1" id="KW-1133">Transmembrane helix</keyword>
<dbReference type="Proteomes" id="UP001233999">
    <property type="component" value="Unassembled WGS sequence"/>
</dbReference>
<dbReference type="EMBL" id="JASPKZ010003872">
    <property type="protein sequence ID" value="KAJ9591357.1"/>
    <property type="molecule type" value="Genomic_DNA"/>
</dbReference>
<name>A0AAD8EJ09_DIPPU</name>
<keyword evidence="1" id="KW-0472">Membrane</keyword>
<feature type="transmembrane region" description="Helical" evidence="1">
    <location>
        <begin position="19"/>
        <end position="41"/>
    </location>
</feature>
<evidence type="ECO:0000256" key="1">
    <source>
        <dbReference type="SAM" id="Phobius"/>
    </source>
</evidence>
<organism evidence="2 3">
    <name type="scientific">Diploptera punctata</name>
    <name type="common">Pacific beetle cockroach</name>
    <dbReference type="NCBI Taxonomy" id="6984"/>
    <lineage>
        <taxon>Eukaryota</taxon>
        <taxon>Metazoa</taxon>
        <taxon>Ecdysozoa</taxon>
        <taxon>Arthropoda</taxon>
        <taxon>Hexapoda</taxon>
        <taxon>Insecta</taxon>
        <taxon>Pterygota</taxon>
        <taxon>Neoptera</taxon>
        <taxon>Polyneoptera</taxon>
        <taxon>Dictyoptera</taxon>
        <taxon>Blattodea</taxon>
        <taxon>Blaberoidea</taxon>
        <taxon>Blaberidae</taxon>
        <taxon>Diplopterinae</taxon>
        <taxon>Diploptera</taxon>
    </lineage>
</organism>